<dbReference type="GO" id="GO:0004854">
    <property type="term" value="F:xanthine dehydrogenase activity"/>
    <property type="evidence" value="ECO:0007669"/>
    <property type="project" value="InterPro"/>
</dbReference>
<dbReference type="InterPro" id="IPR014307">
    <property type="entry name" value="Xanthine_DH_ssu"/>
</dbReference>
<evidence type="ECO:0000256" key="3">
    <source>
        <dbReference type="ARBA" id="ARBA00022827"/>
    </source>
</evidence>
<evidence type="ECO:0000259" key="7">
    <source>
        <dbReference type="PROSITE" id="PS51387"/>
    </source>
</evidence>
<dbReference type="InterPro" id="IPR036010">
    <property type="entry name" value="2Fe-2S_ferredoxin-like_sf"/>
</dbReference>
<comment type="caution">
    <text evidence="8">The sequence shown here is derived from an EMBL/GenBank/DDBJ whole genome shotgun (WGS) entry which is preliminary data.</text>
</comment>
<dbReference type="InterPro" id="IPR012175">
    <property type="entry name" value="Xanth_DH_ssu_bac"/>
</dbReference>
<dbReference type="GO" id="GO:0071949">
    <property type="term" value="F:FAD binding"/>
    <property type="evidence" value="ECO:0007669"/>
    <property type="project" value="InterPro"/>
</dbReference>
<evidence type="ECO:0000313" key="9">
    <source>
        <dbReference type="Proteomes" id="UP000216361"/>
    </source>
</evidence>
<dbReference type="InterPro" id="IPR016166">
    <property type="entry name" value="FAD-bd_PCMH"/>
</dbReference>
<dbReference type="Pfam" id="PF00941">
    <property type="entry name" value="FAD_binding_5"/>
    <property type="match status" value="1"/>
</dbReference>
<sequence>MEQTVRFVMGGQLQSVVITDPTLTVLDWLRGTARRPGTKEGCAEGDCGACTVVVGTLTGETLAYKAVNACIQFLPMLDGKELVTVEDLSDSETNLHPVQEAMVQEHASQCGFCTPGFVMSLYALYHQRETAPSRPVIDATLAGNLCRCTGYRPIIAAAETMFALPRPDHQPPIALLKTIQPQGDLTVTTPDGRRFDAPVTLDGLADLVETFPEAELLAGATDIGLWVTKQHRVLPHLISVGAVAELKQIEATDTAVTFGAGVTFDEALPHLSALHPDLTRLFERIGSTQIRNSGTLGGNIGNGSPIGDSMPALIALGATLTLRKGAAERQMPIEDYFLAYRKTARQPGEFIVSVTVPYLKPGVYFGTDKISKRQDQDISAVCAAYRLTVTDGLVTSARLGFGGMAGVPARARQAEAALRGQPFTLEAIRAAMEALGRDFTPLSDMRASADYRLTVARNLLLRFYLRETGVQVGEVGE</sequence>
<name>A0A255XUU6_9PROT</name>
<dbReference type="PANTHER" id="PTHR45444">
    <property type="entry name" value="XANTHINE DEHYDROGENASE"/>
    <property type="match status" value="1"/>
</dbReference>
<dbReference type="GO" id="GO:0005506">
    <property type="term" value="F:iron ion binding"/>
    <property type="evidence" value="ECO:0007669"/>
    <property type="project" value="InterPro"/>
</dbReference>
<dbReference type="InterPro" id="IPR002346">
    <property type="entry name" value="Mopterin_DH_FAD-bd"/>
</dbReference>
<dbReference type="Pfam" id="PF03450">
    <property type="entry name" value="CO_deh_flav_C"/>
    <property type="match status" value="1"/>
</dbReference>
<dbReference type="InterPro" id="IPR036884">
    <property type="entry name" value="2Fe-2S-bd_dom_sf"/>
</dbReference>
<dbReference type="Gene3D" id="3.30.43.10">
    <property type="entry name" value="Uridine Diphospho-n-acetylenolpyruvylglucosamine Reductase, domain 2"/>
    <property type="match status" value="1"/>
</dbReference>
<dbReference type="Proteomes" id="UP000216361">
    <property type="component" value="Unassembled WGS sequence"/>
</dbReference>
<gene>
    <name evidence="8" type="primary">xdhA</name>
    <name evidence="8" type="ORF">CHR90_05340</name>
</gene>
<dbReference type="Gene3D" id="3.10.20.30">
    <property type="match status" value="1"/>
</dbReference>
<accession>A0A255XUU6</accession>
<evidence type="ECO:0000256" key="5">
    <source>
        <dbReference type="ARBA" id="ARBA00023004"/>
    </source>
</evidence>
<dbReference type="GO" id="GO:0051537">
    <property type="term" value="F:2 iron, 2 sulfur cluster binding"/>
    <property type="evidence" value="ECO:0007669"/>
    <property type="project" value="InterPro"/>
</dbReference>
<reference evidence="8 9" key="1">
    <citation type="submission" date="2017-07" db="EMBL/GenBank/DDBJ databases">
        <title>Elstera cyanobacteriorum sp. nov., a novel bacterium isolated from cyanobacterial aggregates in a eutrophic lake.</title>
        <authorList>
            <person name="Cai H."/>
        </authorList>
    </citation>
    <scope>NUCLEOTIDE SEQUENCE [LARGE SCALE GENOMIC DNA]</scope>
    <source>
        <strain evidence="8 9">TH019</strain>
    </source>
</reference>
<dbReference type="Gene3D" id="3.30.465.10">
    <property type="match status" value="1"/>
</dbReference>
<dbReference type="PIRSF" id="PIRSF036557">
    <property type="entry name" value="XdhA_RC"/>
    <property type="match status" value="1"/>
</dbReference>
<evidence type="ECO:0000256" key="1">
    <source>
        <dbReference type="ARBA" id="ARBA00022630"/>
    </source>
</evidence>
<dbReference type="InterPro" id="IPR005107">
    <property type="entry name" value="CO_DH_flav_C"/>
</dbReference>
<keyword evidence="3" id="KW-0274">FAD</keyword>
<evidence type="ECO:0000313" key="8">
    <source>
        <dbReference type="EMBL" id="OYQ20134.1"/>
    </source>
</evidence>
<dbReference type="OrthoDB" id="9792018at2"/>
<dbReference type="SUPFAM" id="SSF56176">
    <property type="entry name" value="FAD-binding/transporter-associated domain-like"/>
    <property type="match status" value="1"/>
</dbReference>
<dbReference type="InterPro" id="IPR036683">
    <property type="entry name" value="CO_DH_flav_C_dom_sf"/>
</dbReference>
<dbReference type="NCBIfam" id="TIGR02963">
    <property type="entry name" value="xanthine_xdhA"/>
    <property type="match status" value="1"/>
</dbReference>
<evidence type="ECO:0000256" key="2">
    <source>
        <dbReference type="ARBA" id="ARBA00022723"/>
    </source>
</evidence>
<protein>
    <submittedName>
        <fullName evidence="8">Xanthine dehydrogenase small subunit</fullName>
    </submittedName>
</protein>
<dbReference type="PROSITE" id="PS51085">
    <property type="entry name" value="2FE2S_FER_2"/>
    <property type="match status" value="1"/>
</dbReference>
<dbReference type="AlphaFoldDB" id="A0A255XUU6"/>
<dbReference type="InterPro" id="IPR012675">
    <property type="entry name" value="Beta-grasp_dom_sf"/>
</dbReference>
<proteinExistence type="predicted"/>
<dbReference type="EMBL" id="NOXS01000029">
    <property type="protein sequence ID" value="OYQ20134.1"/>
    <property type="molecule type" value="Genomic_DNA"/>
</dbReference>
<keyword evidence="5" id="KW-0408">Iron</keyword>
<dbReference type="RefSeq" id="WP_094407957.1">
    <property type="nucleotide sequence ID" value="NZ_BMJZ01000001.1"/>
</dbReference>
<dbReference type="InterPro" id="IPR002888">
    <property type="entry name" value="2Fe-2S-bd"/>
</dbReference>
<dbReference type="PANTHER" id="PTHR45444:SF3">
    <property type="entry name" value="XANTHINE DEHYDROGENASE"/>
    <property type="match status" value="1"/>
</dbReference>
<evidence type="ECO:0000259" key="6">
    <source>
        <dbReference type="PROSITE" id="PS51085"/>
    </source>
</evidence>
<keyword evidence="2" id="KW-0479">Metal-binding</keyword>
<feature type="domain" description="2Fe-2S ferredoxin-type" evidence="6">
    <location>
        <begin position="3"/>
        <end position="88"/>
    </location>
</feature>
<keyword evidence="1" id="KW-0285">Flavoprotein</keyword>
<keyword evidence="9" id="KW-1185">Reference proteome</keyword>
<dbReference type="Gene3D" id="3.30.390.50">
    <property type="entry name" value="CO dehydrogenase flavoprotein, C-terminal domain"/>
    <property type="match status" value="1"/>
</dbReference>
<dbReference type="Gene3D" id="1.10.150.120">
    <property type="entry name" value="[2Fe-2S]-binding domain"/>
    <property type="match status" value="1"/>
</dbReference>
<dbReference type="InterPro" id="IPR016169">
    <property type="entry name" value="FAD-bd_PCMH_sub2"/>
</dbReference>
<dbReference type="InterPro" id="IPR016167">
    <property type="entry name" value="FAD-bd_PCMH_sub1"/>
</dbReference>
<dbReference type="Pfam" id="PF00111">
    <property type="entry name" value="Fer2"/>
    <property type="match status" value="1"/>
</dbReference>
<dbReference type="SUPFAM" id="SSF54292">
    <property type="entry name" value="2Fe-2S ferredoxin-like"/>
    <property type="match status" value="1"/>
</dbReference>
<dbReference type="SUPFAM" id="SSF55447">
    <property type="entry name" value="CO dehydrogenase flavoprotein C-terminal domain-like"/>
    <property type="match status" value="1"/>
</dbReference>
<evidence type="ECO:0000256" key="4">
    <source>
        <dbReference type="ARBA" id="ARBA00023002"/>
    </source>
</evidence>
<dbReference type="InterPro" id="IPR001041">
    <property type="entry name" value="2Fe-2S_ferredoxin-type"/>
</dbReference>
<dbReference type="SUPFAM" id="SSF47741">
    <property type="entry name" value="CO dehydrogenase ISP C-domain like"/>
    <property type="match status" value="1"/>
</dbReference>
<dbReference type="InterPro" id="IPR016208">
    <property type="entry name" value="Ald_Oxase/xanthine_DH-like"/>
</dbReference>
<dbReference type="Pfam" id="PF01799">
    <property type="entry name" value="Fer2_2"/>
    <property type="match status" value="1"/>
</dbReference>
<dbReference type="PROSITE" id="PS51387">
    <property type="entry name" value="FAD_PCMH"/>
    <property type="match status" value="1"/>
</dbReference>
<dbReference type="SMART" id="SM01092">
    <property type="entry name" value="CO_deh_flav_C"/>
    <property type="match status" value="1"/>
</dbReference>
<keyword evidence="4" id="KW-0560">Oxidoreductase</keyword>
<dbReference type="InterPro" id="IPR036318">
    <property type="entry name" value="FAD-bd_PCMH-like_sf"/>
</dbReference>
<dbReference type="InterPro" id="IPR006058">
    <property type="entry name" value="2Fe2S_fd_BS"/>
</dbReference>
<dbReference type="PROSITE" id="PS00197">
    <property type="entry name" value="2FE2S_FER_1"/>
    <property type="match status" value="1"/>
</dbReference>
<organism evidence="8 9">
    <name type="scientific">Elstera cyanobacteriorum</name>
    <dbReference type="NCBI Taxonomy" id="2022747"/>
    <lineage>
        <taxon>Bacteria</taxon>
        <taxon>Pseudomonadati</taxon>
        <taxon>Pseudomonadota</taxon>
        <taxon>Alphaproteobacteria</taxon>
        <taxon>Rhodospirillales</taxon>
        <taxon>Rhodospirillaceae</taxon>
        <taxon>Elstera</taxon>
    </lineage>
</organism>
<feature type="domain" description="FAD-binding PCMH-type" evidence="7">
    <location>
        <begin position="187"/>
        <end position="361"/>
    </location>
</feature>